<evidence type="ECO:0000313" key="3">
    <source>
        <dbReference type="Proteomes" id="UP000054481"/>
    </source>
</evidence>
<proteinExistence type="predicted"/>
<dbReference type="EMBL" id="KQ030718">
    <property type="protein sequence ID" value="KJZ69420.1"/>
    <property type="molecule type" value="Genomic_DNA"/>
</dbReference>
<accession>A0A0F7ZJ92</accession>
<dbReference type="Proteomes" id="UP000054481">
    <property type="component" value="Unassembled WGS sequence"/>
</dbReference>
<protein>
    <submittedName>
        <fullName evidence="2">Uncharacterized protein</fullName>
    </submittedName>
</protein>
<feature type="compositionally biased region" description="Basic and acidic residues" evidence="1">
    <location>
        <begin position="168"/>
        <end position="177"/>
    </location>
</feature>
<organism evidence="2 3">
    <name type="scientific">Hirsutella minnesotensis 3608</name>
    <dbReference type="NCBI Taxonomy" id="1043627"/>
    <lineage>
        <taxon>Eukaryota</taxon>
        <taxon>Fungi</taxon>
        <taxon>Dikarya</taxon>
        <taxon>Ascomycota</taxon>
        <taxon>Pezizomycotina</taxon>
        <taxon>Sordariomycetes</taxon>
        <taxon>Hypocreomycetidae</taxon>
        <taxon>Hypocreales</taxon>
        <taxon>Ophiocordycipitaceae</taxon>
        <taxon>Hirsutella</taxon>
    </lineage>
</organism>
<dbReference type="OrthoDB" id="5106259at2759"/>
<gene>
    <name evidence="2" type="ORF">HIM_11193</name>
</gene>
<name>A0A0F7ZJ92_9HYPO</name>
<sequence>MDRKPVCYCVRAFALGRRAAAKQHKARFSLEQWTALEVLVEQLDLVAAAVEKGLIAEEEACNGADGEGDEDLTALDGAVFRFFTCSLMQKLPGDYYENPLLHFAAVLGVARDGEAWIPAHSHTRFLAGFLWCGRVLMLEYFFRDDTYGTGGGGSGSESGGDDEPTGDDADRGGDDEYYEGTDRRDARFAAICGFQEGHREWLVGGTYTPFSAIVRWMTFGRVYRQNEGGQARVAWSQDGKTLRYEGDDITVAGFQQMAHAIAAETESWMDKLVGGKWGEVRRAIELRKIADRMSMFSSTWSIEAHSICCSKVAWWKGWRNSCVILSTCQSSCVKVSSASSLWNWLRNMDKAPSCARQRRGV</sequence>
<evidence type="ECO:0000313" key="2">
    <source>
        <dbReference type="EMBL" id="KJZ69420.1"/>
    </source>
</evidence>
<feature type="region of interest" description="Disordered" evidence="1">
    <location>
        <begin position="151"/>
        <end position="177"/>
    </location>
</feature>
<reference evidence="2 3" key="1">
    <citation type="journal article" date="2014" name="Genome Biol. Evol.">
        <title>Comparative genomics and transcriptomics analyses reveal divergent lifestyle features of nematode endoparasitic fungus Hirsutella minnesotensis.</title>
        <authorList>
            <person name="Lai Y."/>
            <person name="Liu K."/>
            <person name="Zhang X."/>
            <person name="Zhang X."/>
            <person name="Li K."/>
            <person name="Wang N."/>
            <person name="Shu C."/>
            <person name="Wu Y."/>
            <person name="Wang C."/>
            <person name="Bushley K.E."/>
            <person name="Xiang M."/>
            <person name="Liu X."/>
        </authorList>
    </citation>
    <scope>NUCLEOTIDE SEQUENCE [LARGE SCALE GENOMIC DNA]</scope>
    <source>
        <strain evidence="2 3">3608</strain>
    </source>
</reference>
<dbReference type="AlphaFoldDB" id="A0A0F7ZJ92"/>
<keyword evidence="3" id="KW-1185">Reference proteome</keyword>
<evidence type="ECO:0000256" key="1">
    <source>
        <dbReference type="SAM" id="MobiDB-lite"/>
    </source>
</evidence>